<dbReference type="PANTHER" id="PTHR43649:SF33">
    <property type="entry name" value="POLYGALACTURONAN_RHAMNOGALACTURONAN-BINDING PROTEIN YTCQ"/>
    <property type="match status" value="1"/>
</dbReference>
<reference evidence="3 4" key="1">
    <citation type="submission" date="2016-10" db="EMBL/GenBank/DDBJ databases">
        <authorList>
            <person name="de Groot N.N."/>
        </authorList>
    </citation>
    <scope>NUCLEOTIDE SEQUENCE [LARGE SCALE GENOMIC DNA]</scope>
    <source>
        <strain evidence="3 4">CGMCC 4.2022</strain>
    </source>
</reference>
<dbReference type="EMBL" id="FNIE01000001">
    <property type="protein sequence ID" value="SDM81362.1"/>
    <property type="molecule type" value="Genomic_DNA"/>
</dbReference>
<keyword evidence="3" id="KW-0762">Sugar transport</keyword>
<dbReference type="STRING" id="310781.SAMN05216259_101570"/>
<sequence>MTAKVRALRAKVQGRGRRRAGFLAAGSALLLATLAACGGGTSTGGGSQGFSPVKQTGGKLTVWVDSSRLAAAKLYQKENPSVKMDIVTYDGDANGSNYLRTKVSLFNRTRKGWPDVVFSSQNNETSWAVQAGFTAPLNKGLIPSSTLAGWAKGANDPCTVDGTVYCLRNDLAQTVLWYNTALMKKWHYTVPTTWEQYEALGKKVATEHPGYLVGSAGDPFTPEIYMWPGKCGANNVTGPKAVTVKATDANCKRMASLLDTLVANKTLSTSSVFSSDFDKNAAGKLLMMPGPSWYGGSLFQSTFKTPAHQIAVAPTPQWAGDSSPATGDVGGGTWLLSAHSTNLKAATKFLTWVTTSNDYQGKIAPGYPAYAPAAKAWLANQAASGYYANDITAPLQKAADQVWPGWGYGQFSQEAIWAATVTPGQTAGKSIVSLLPAWQKAIVNYARADGYTVSQ</sequence>
<evidence type="ECO:0000256" key="2">
    <source>
        <dbReference type="SAM" id="SignalP"/>
    </source>
</evidence>
<feature type="signal peptide" evidence="2">
    <location>
        <begin position="1"/>
        <end position="38"/>
    </location>
</feature>
<protein>
    <submittedName>
        <fullName evidence="3">Multiple sugar transport system substrate-binding protein</fullName>
    </submittedName>
</protein>
<dbReference type="PANTHER" id="PTHR43649">
    <property type="entry name" value="ARABINOSE-BINDING PROTEIN-RELATED"/>
    <property type="match status" value="1"/>
</dbReference>
<dbReference type="InterPro" id="IPR050490">
    <property type="entry name" value="Bact_solute-bd_prot1"/>
</dbReference>
<dbReference type="Proteomes" id="UP000199341">
    <property type="component" value="Unassembled WGS sequence"/>
</dbReference>
<keyword evidence="4" id="KW-1185">Reference proteome</keyword>
<dbReference type="AlphaFoldDB" id="A0A1G9WA12"/>
<gene>
    <name evidence="3" type="ORF">SAMN05216259_101570</name>
</gene>
<dbReference type="RefSeq" id="WP_093782600.1">
    <property type="nucleotide sequence ID" value="NZ_FNIE01000001.1"/>
</dbReference>
<evidence type="ECO:0000313" key="4">
    <source>
        <dbReference type="Proteomes" id="UP000199341"/>
    </source>
</evidence>
<dbReference type="SUPFAM" id="SSF53850">
    <property type="entry name" value="Periplasmic binding protein-like II"/>
    <property type="match status" value="1"/>
</dbReference>
<keyword evidence="1 2" id="KW-0732">Signal</keyword>
<dbReference type="Gene3D" id="3.40.190.10">
    <property type="entry name" value="Periplasmic binding protein-like II"/>
    <property type="match status" value="1"/>
</dbReference>
<evidence type="ECO:0000313" key="3">
    <source>
        <dbReference type="EMBL" id="SDM81362.1"/>
    </source>
</evidence>
<accession>A0A1G9WA12</accession>
<keyword evidence="3" id="KW-0813">Transport</keyword>
<dbReference type="OrthoDB" id="2513534at2"/>
<feature type="chain" id="PRO_5038420321" evidence="2">
    <location>
        <begin position="39"/>
        <end position="455"/>
    </location>
</feature>
<name>A0A1G9WA12_9ACTN</name>
<organism evidence="3 4">
    <name type="scientific">Actinacidiphila guanduensis</name>
    <dbReference type="NCBI Taxonomy" id="310781"/>
    <lineage>
        <taxon>Bacteria</taxon>
        <taxon>Bacillati</taxon>
        <taxon>Actinomycetota</taxon>
        <taxon>Actinomycetes</taxon>
        <taxon>Kitasatosporales</taxon>
        <taxon>Streptomycetaceae</taxon>
        <taxon>Actinacidiphila</taxon>
    </lineage>
</organism>
<evidence type="ECO:0000256" key="1">
    <source>
        <dbReference type="ARBA" id="ARBA00022729"/>
    </source>
</evidence>
<proteinExistence type="predicted"/>